<proteinExistence type="predicted"/>
<protein>
    <submittedName>
        <fullName evidence="1">Uncharacterized protein</fullName>
    </submittedName>
</protein>
<sequence length="91" mass="10036">MTADIRTAIQNELDAAGATAENPADLLEVGLVLVQQGFEQAEIADALYEMESNGIVHLISGNRVVLLQHSAERERRGVKTSMLRFKEKPFL</sequence>
<comment type="caution">
    <text evidence="1">The sequence shown here is derived from an EMBL/GenBank/DDBJ whole genome shotgun (WGS) entry which is preliminary data.</text>
</comment>
<evidence type="ECO:0000313" key="2">
    <source>
        <dbReference type="Proteomes" id="UP000585437"/>
    </source>
</evidence>
<evidence type="ECO:0000313" key="1">
    <source>
        <dbReference type="EMBL" id="MBB6510504.1"/>
    </source>
</evidence>
<dbReference type="AlphaFoldDB" id="A0A7X0JP06"/>
<dbReference type="RefSeq" id="WP_184655675.1">
    <property type="nucleotide sequence ID" value="NZ_JACHBU010000009.1"/>
</dbReference>
<name>A0A7X0JP06_9HYPH</name>
<reference evidence="1 2" key="1">
    <citation type="submission" date="2020-08" db="EMBL/GenBank/DDBJ databases">
        <title>The Agave Microbiome: Exploring the role of microbial communities in plant adaptations to desert environments.</title>
        <authorList>
            <person name="Partida-Martinez L.P."/>
        </authorList>
    </citation>
    <scope>NUCLEOTIDE SEQUENCE [LARGE SCALE GENOMIC DNA]</scope>
    <source>
        <strain evidence="1 2">AS3.12</strain>
    </source>
</reference>
<dbReference type="Proteomes" id="UP000585437">
    <property type="component" value="Unassembled WGS sequence"/>
</dbReference>
<gene>
    <name evidence="1" type="ORF">F4695_003895</name>
</gene>
<dbReference type="EMBL" id="JACHBU010000009">
    <property type="protein sequence ID" value="MBB6510504.1"/>
    <property type="molecule type" value="Genomic_DNA"/>
</dbReference>
<keyword evidence="2" id="KW-1185">Reference proteome</keyword>
<organism evidence="1 2">
    <name type="scientific">Rhizobium soli</name>
    <dbReference type="NCBI Taxonomy" id="424798"/>
    <lineage>
        <taxon>Bacteria</taxon>
        <taxon>Pseudomonadati</taxon>
        <taxon>Pseudomonadota</taxon>
        <taxon>Alphaproteobacteria</taxon>
        <taxon>Hyphomicrobiales</taxon>
        <taxon>Rhizobiaceae</taxon>
        <taxon>Rhizobium/Agrobacterium group</taxon>
        <taxon>Rhizobium</taxon>
    </lineage>
</organism>
<accession>A0A7X0JP06</accession>